<dbReference type="PANTHER" id="PTHR10947:SF0">
    <property type="entry name" value="PHENYLALANINE--TRNA LIGASE BETA SUBUNIT"/>
    <property type="match status" value="1"/>
</dbReference>
<reference evidence="18 19" key="1">
    <citation type="journal article" date="2016" name="Nat. Commun.">
        <title>Thousands of microbial genomes shed light on interconnected biogeochemical processes in an aquifer system.</title>
        <authorList>
            <person name="Anantharaman K."/>
            <person name="Brown C.T."/>
            <person name="Hug L.A."/>
            <person name="Sharon I."/>
            <person name="Castelle C.J."/>
            <person name="Probst A.J."/>
            <person name="Thomas B.C."/>
            <person name="Singh A."/>
            <person name="Wilkins M.J."/>
            <person name="Karaoz U."/>
            <person name="Brodie E.L."/>
            <person name="Williams K.H."/>
            <person name="Hubbard S.S."/>
            <person name="Banfield J.F."/>
        </authorList>
    </citation>
    <scope>NUCLEOTIDE SEQUENCE [LARGE SCALE GENOMIC DNA]</scope>
</reference>
<dbReference type="GO" id="GO:0009328">
    <property type="term" value="C:phenylalanine-tRNA ligase complex"/>
    <property type="evidence" value="ECO:0007669"/>
    <property type="project" value="TreeGrafter"/>
</dbReference>
<evidence type="ECO:0000256" key="1">
    <source>
        <dbReference type="ARBA" id="ARBA00004496"/>
    </source>
</evidence>
<feature type="domain" description="FDX-ACB" evidence="16">
    <location>
        <begin position="582"/>
        <end position="676"/>
    </location>
</feature>
<evidence type="ECO:0000259" key="17">
    <source>
        <dbReference type="PROSITE" id="PS51483"/>
    </source>
</evidence>
<feature type="binding site" evidence="15">
    <location>
        <position position="350"/>
    </location>
    <ligand>
        <name>Mg(2+)</name>
        <dbReference type="ChEBI" id="CHEBI:18420"/>
        <note>shared with alpha subunit</note>
    </ligand>
</feature>
<dbReference type="InterPro" id="IPR004532">
    <property type="entry name" value="Phe-tRNA-ligase_IIc_bsu_bact"/>
</dbReference>
<dbReference type="CDD" id="cd00769">
    <property type="entry name" value="PheRS_beta_core"/>
    <property type="match status" value="1"/>
</dbReference>
<dbReference type="SMART" id="SM00873">
    <property type="entry name" value="B3_4"/>
    <property type="match status" value="1"/>
</dbReference>
<evidence type="ECO:0000256" key="15">
    <source>
        <dbReference type="HAMAP-Rule" id="MF_00283"/>
    </source>
</evidence>
<evidence type="ECO:0000256" key="4">
    <source>
        <dbReference type="ARBA" id="ARBA00022490"/>
    </source>
</evidence>
<dbReference type="GO" id="GO:0004826">
    <property type="term" value="F:phenylalanine-tRNA ligase activity"/>
    <property type="evidence" value="ECO:0007669"/>
    <property type="project" value="UniProtKB-UniRule"/>
</dbReference>
<dbReference type="InterPro" id="IPR005146">
    <property type="entry name" value="B3/B4_tRNA-bd"/>
</dbReference>
<evidence type="ECO:0000256" key="13">
    <source>
        <dbReference type="ARBA" id="ARBA00023146"/>
    </source>
</evidence>
<feature type="binding site" evidence="15">
    <location>
        <position position="347"/>
    </location>
    <ligand>
        <name>Mg(2+)</name>
        <dbReference type="ChEBI" id="CHEBI:18420"/>
        <note>shared with alpha subunit</note>
    </ligand>
</feature>
<dbReference type="Pfam" id="PF03483">
    <property type="entry name" value="B3_4"/>
    <property type="match status" value="1"/>
</dbReference>
<keyword evidence="5" id="KW-0820">tRNA-binding</keyword>
<dbReference type="InterPro" id="IPR041616">
    <property type="entry name" value="PheRS_beta_core"/>
</dbReference>
<evidence type="ECO:0000256" key="12">
    <source>
        <dbReference type="ARBA" id="ARBA00022917"/>
    </source>
</evidence>
<dbReference type="SMART" id="SM00896">
    <property type="entry name" value="FDX-ACB"/>
    <property type="match status" value="1"/>
</dbReference>
<dbReference type="SUPFAM" id="SSF56037">
    <property type="entry name" value="PheT/TilS domain"/>
    <property type="match status" value="1"/>
</dbReference>
<evidence type="ECO:0000256" key="14">
    <source>
        <dbReference type="ARBA" id="ARBA00049255"/>
    </source>
</evidence>
<evidence type="ECO:0000256" key="9">
    <source>
        <dbReference type="ARBA" id="ARBA00022840"/>
    </source>
</evidence>
<keyword evidence="11" id="KW-0694">RNA-binding</keyword>
<keyword evidence="10 15" id="KW-0460">Magnesium</keyword>
<evidence type="ECO:0000259" key="16">
    <source>
        <dbReference type="PROSITE" id="PS51447"/>
    </source>
</evidence>
<comment type="caution">
    <text evidence="18">The sequence shown here is derived from an EMBL/GenBank/DDBJ whole genome shotgun (WGS) entry which is preliminary data.</text>
</comment>
<dbReference type="Gene3D" id="3.30.56.10">
    <property type="match status" value="2"/>
</dbReference>
<evidence type="ECO:0000256" key="5">
    <source>
        <dbReference type="ARBA" id="ARBA00022555"/>
    </source>
</evidence>
<evidence type="ECO:0000256" key="8">
    <source>
        <dbReference type="ARBA" id="ARBA00022741"/>
    </source>
</evidence>
<dbReference type="FunFam" id="3.30.70.380:FF:000001">
    <property type="entry name" value="Phenylalanine--tRNA ligase beta subunit"/>
    <property type="match status" value="1"/>
</dbReference>
<dbReference type="Proteomes" id="UP000178186">
    <property type="component" value="Unassembled WGS sequence"/>
</dbReference>
<gene>
    <name evidence="15" type="primary">pheT</name>
    <name evidence="18" type="ORF">A3H64_03595</name>
</gene>
<dbReference type="HAMAP" id="MF_00283">
    <property type="entry name" value="Phe_tRNA_synth_beta1"/>
    <property type="match status" value="1"/>
</dbReference>
<dbReference type="SMART" id="SM00874">
    <property type="entry name" value="B5"/>
    <property type="match status" value="1"/>
</dbReference>
<evidence type="ECO:0000256" key="11">
    <source>
        <dbReference type="ARBA" id="ARBA00022884"/>
    </source>
</evidence>
<feature type="binding site" evidence="15">
    <location>
        <position position="351"/>
    </location>
    <ligand>
        <name>Mg(2+)</name>
        <dbReference type="ChEBI" id="CHEBI:18420"/>
        <note>shared with alpha subunit</note>
    </ligand>
</feature>
<dbReference type="EMBL" id="MHNY01000033">
    <property type="protein sequence ID" value="OGZ55040.1"/>
    <property type="molecule type" value="Genomic_DNA"/>
</dbReference>
<feature type="binding site" evidence="15">
    <location>
        <position position="341"/>
    </location>
    <ligand>
        <name>Mg(2+)</name>
        <dbReference type="ChEBI" id="CHEBI:18420"/>
        <note>shared with alpha subunit</note>
    </ligand>
</feature>
<accession>A0A1G2GY91</accession>
<proteinExistence type="inferred from homology"/>
<comment type="subunit">
    <text evidence="3 15">Tetramer of two alpha and two beta subunits.</text>
</comment>
<dbReference type="InterPro" id="IPR005121">
    <property type="entry name" value="Fdx_antiC-bd"/>
</dbReference>
<evidence type="ECO:0000256" key="10">
    <source>
        <dbReference type="ARBA" id="ARBA00022842"/>
    </source>
</evidence>
<dbReference type="Gene3D" id="3.30.930.10">
    <property type="entry name" value="Bira Bifunctional Protein, Domain 2"/>
    <property type="match status" value="1"/>
</dbReference>
<name>A0A1G2GY91_9BACT</name>
<dbReference type="InterPro" id="IPR009061">
    <property type="entry name" value="DNA-bd_dom_put_sf"/>
</dbReference>
<comment type="catalytic activity">
    <reaction evidence="14 15">
        <text>tRNA(Phe) + L-phenylalanine + ATP = L-phenylalanyl-tRNA(Phe) + AMP + diphosphate + H(+)</text>
        <dbReference type="Rhea" id="RHEA:19413"/>
        <dbReference type="Rhea" id="RHEA-COMP:9668"/>
        <dbReference type="Rhea" id="RHEA-COMP:9699"/>
        <dbReference type="ChEBI" id="CHEBI:15378"/>
        <dbReference type="ChEBI" id="CHEBI:30616"/>
        <dbReference type="ChEBI" id="CHEBI:33019"/>
        <dbReference type="ChEBI" id="CHEBI:58095"/>
        <dbReference type="ChEBI" id="CHEBI:78442"/>
        <dbReference type="ChEBI" id="CHEBI:78531"/>
        <dbReference type="ChEBI" id="CHEBI:456215"/>
        <dbReference type="EC" id="6.1.1.20"/>
    </reaction>
</comment>
<keyword evidence="4 15" id="KW-0963">Cytoplasm</keyword>
<dbReference type="SUPFAM" id="SSF54991">
    <property type="entry name" value="Anticodon-binding domain of PheRS"/>
    <property type="match status" value="1"/>
</dbReference>
<keyword evidence="9 15" id="KW-0067">ATP-binding</keyword>
<keyword evidence="8 15" id="KW-0547">Nucleotide-binding</keyword>
<comment type="subcellular location">
    <subcellularLocation>
        <location evidence="1 15">Cytoplasm</location>
    </subcellularLocation>
</comment>
<dbReference type="SUPFAM" id="SSF55681">
    <property type="entry name" value="Class II aaRS and biotin synthetases"/>
    <property type="match status" value="1"/>
</dbReference>
<dbReference type="SUPFAM" id="SSF46955">
    <property type="entry name" value="Putative DNA-binding domain"/>
    <property type="match status" value="2"/>
</dbReference>
<dbReference type="NCBIfam" id="TIGR00472">
    <property type="entry name" value="pheT_bact"/>
    <property type="match status" value="1"/>
</dbReference>
<evidence type="ECO:0000313" key="18">
    <source>
        <dbReference type="EMBL" id="OGZ55040.1"/>
    </source>
</evidence>
<comment type="similarity">
    <text evidence="2 15">Belongs to the phenylalanyl-tRNA synthetase beta subunit family. Type 1 subfamily.</text>
</comment>
<protein>
    <recommendedName>
        <fullName evidence="15">Phenylalanine--tRNA ligase beta subunit</fullName>
        <ecNumber evidence="15">6.1.1.20</ecNumber>
    </recommendedName>
    <alternativeName>
        <fullName evidence="15">Phenylalanyl-tRNA synthetase beta subunit</fullName>
        <shortName evidence="15">PheRS</shortName>
    </alternativeName>
</protein>
<dbReference type="InterPro" id="IPR005147">
    <property type="entry name" value="tRNA_synthase_B5-dom"/>
</dbReference>
<comment type="cofactor">
    <cofactor evidence="15">
        <name>Mg(2+)</name>
        <dbReference type="ChEBI" id="CHEBI:18420"/>
    </cofactor>
    <text evidence="15">Binds 2 magnesium ions per tetramer.</text>
</comment>
<dbReference type="InterPro" id="IPR045864">
    <property type="entry name" value="aa-tRNA-synth_II/BPL/LPL"/>
</dbReference>
<dbReference type="InterPro" id="IPR045060">
    <property type="entry name" value="Phe-tRNA-ligase_IIc_bsu"/>
</dbReference>
<dbReference type="AlphaFoldDB" id="A0A1G2GY91"/>
<dbReference type="InterPro" id="IPR020825">
    <property type="entry name" value="Phe-tRNA_synthase-like_B3/B4"/>
</dbReference>
<keyword evidence="13 15" id="KW-0030">Aminoacyl-tRNA synthetase</keyword>
<dbReference type="GO" id="GO:0000049">
    <property type="term" value="F:tRNA binding"/>
    <property type="evidence" value="ECO:0007669"/>
    <property type="project" value="UniProtKB-KW"/>
</dbReference>
<dbReference type="Pfam" id="PF17759">
    <property type="entry name" value="tRNA_synthFbeta"/>
    <property type="match status" value="1"/>
</dbReference>
<evidence type="ECO:0000256" key="3">
    <source>
        <dbReference type="ARBA" id="ARBA00011209"/>
    </source>
</evidence>
<dbReference type="PROSITE" id="PS51483">
    <property type="entry name" value="B5"/>
    <property type="match status" value="1"/>
</dbReference>
<dbReference type="InterPro" id="IPR036690">
    <property type="entry name" value="Fdx_antiC-bd_sf"/>
</dbReference>
<dbReference type="Pfam" id="PF03484">
    <property type="entry name" value="B5"/>
    <property type="match status" value="1"/>
</dbReference>
<dbReference type="PANTHER" id="PTHR10947">
    <property type="entry name" value="PHENYLALANYL-TRNA SYNTHETASE BETA CHAIN AND LEUCINE-RICH REPEAT-CONTAINING PROTEIN 47"/>
    <property type="match status" value="1"/>
</dbReference>
<dbReference type="Pfam" id="PF03147">
    <property type="entry name" value="FDX-ACB"/>
    <property type="match status" value="1"/>
</dbReference>
<keyword evidence="7 15" id="KW-0479">Metal-binding</keyword>
<keyword evidence="6 15" id="KW-0436">Ligase</keyword>
<evidence type="ECO:0000256" key="6">
    <source>
        <dbReference type="ARBA" id="ARBA00022598"/>
    </source>
</evidence>
<organism evidence="18 19">
    <name type="scientific">Candidatus Ryanbacteria bacterium RIFCSPLOWO2_02_FULL_45_11c</name>
    <dbReference type="NCBI Taxonomy" id="1802128"/>
    <lineage>
        <taxon>Bacteria</taxon>
        <taxon>Candidatus Ryaniibacteriota</taxon>
    </lineage>
</organism>
<feature type="domain" description="B5" evidence="17">
    <location>
        <begin position="288"/>
        <end position="363"/>
    </location>
</feature>
<dbReference type="Gene3D" id="3.50.40.10">
    <property type="entry name" value="Phenylalanyl-trna Synthetase, Chain B, domain 3"/>
    <property type="match status" value="1"/>
</dbReference>
<dbReference type="GO" id="GO:0006432">
    <property type="term" value="P:phenylalanyl-tRNA aminoacylation"/>
    <property type="evidence" value="ECO:0007669"/>
    <property type="project" value="UniProtKB-UniRule"/>
</dbReference>
<evidence type="ECO:0000256" key="7">
    <source>
        <dbReference type="ARBA" id="ARBA00022723"/>
    </source>
</evidence>
<dbReference type="GO" id="GO:0000287">
    <property type="term" value="F:magnesium ion binding"/>
    <property type="evidence" value="ECO:0007669"/>
    <property type="project" value="UniProtKB-UniRule"/>
</dbReference>
<evidence type="ECO:0000313" key="19">
    <source>
        <dbReference type="Proteomes" id="UP000178186"/>
    </source>
</evidence>
<keyword evidence="12 15" id="KW-0648">Protein biosynthesis</keyword>
<dbReference type="Gene3D" id="3.30.70.380">
    <property type="entry name" value="Ferrodoxin-fold anticodon-binding domain"/>
    <property type="match status" value="1"/>
</dbReference>
<dbReference type="GO" id="GO:0005524">
    <property type="term" value="F:ATP binding"/>
    <property type="evidence" value="ECO:0007669"/>
    <property type="project" value="UniProtKB-UniRule"/>
</dbReference>
<dbReference type="EC" id="6.1.1.20" evidence="15"/>
<dbReference type="PROSITE" id="PS51447">
    <property type="entry name" value="FDX_ACB"/>
    <property type="match status" value="1"/>
</dbReference>
<evidence type="ECO:0000256" key="2">
    <source>
        <dbReference type="ARBA" id="ARBA00008653"/>
    </source>
</evidence>
<sequence length="677" mass="75199">MKFSYNWLKEFVPKLPKPDKLADILTVHAFEVESVTQREKDYVLDVKILPNRMADASGHGGLARDIAAIIGKSAVVKTKTVKEGKRSLKDVIQVEVKTPLCRRYALRGMTGVRVEESPGWMQERLSACGLRPINNIVDATNYVLLETGQPLHAFDADKIGGKKIIVRMARKGEKIAALDDKTYDLDESVMVIADAANAMAIAGIKGGESAGIGVGTKDIIIEAATFDGPAIRAASQQLQLRTDASARFSVGLDPNFAGDALERAVLLIQKIAGGEVLKDRVDIYPKRVKELKIFLRPAYVNSLLGTSLRDAEMIGILKRLGFGVSKQKNILAVTAPTRRVDVTIEEDLIEEIGRVYGLEHIKPKHPVGELIPPAENVSFTMQERVRDMFRGVGFQEVYNYSFVGEKDIAAVGDSVDEYLQLENPTRAEYGYMRSSLGVGLLKNVAENIKHEDGVRLFEIGHVFRREGAAHKERIHAAGVMAKTSIQREQTLFFELKGALSLFFEAMGVDAWFDDVPAPSKNVLHPHRSALIKIGEEKIGVMGEAHPRVLQAYDMRGAVALFELDADMLGRITQKETEFRPISRFPSVLRDIALLVPLDTRMVEVEDVIENTGGKLLVDTDLIDLYEGSELPDGKKNFAFRLVFQAEDRTLKDEEVNVIVERITKTLEAKNPEWEVRK</sequence>
<dbReference type="STRING" id="1802128.A3H64_03595"/>